<reference evidence="1 2" key="1">
    <citation type="submission" date="2018-10" db="EMBL/GenBank/DDBJ databases">
        <title>Sequencing the genomes of 1000 actinobacteria strains.</title>
        <authorList>
            <person name="Klenk H.-P."/>
        </authorList>
    </citation>
    <scope>NUCLEOTIDE SEQUENCE [LARGE SCALE GENOMIC DNA]</scope>
    <source>
        <strain evidence="1 2">DSM 17894</strain>
    </source>
</reference>
<proteinExistence type="predicted"/>
<name>A0A495IMD5_9MICO</name>
<protein>
    <submittedName>
        <fullName evidence="1">Uncharacterized protein</fullName>
    </submittedName>
</protein>
<comment type="caution">
    <text evidence="1">The sequence shown here is derived from an EMBL/GenBank/DDBJ whole genome shotgun (WGS) entry which is preliminary data.</text>
</comment>
<evidence type="ECO:0000313" key="1">
    <source>
        <dbReference type="EMBL" id="RKR76285.1"/>
    </source>
</evidence>
<accession>A0A495IMD5</accession>
<gene>
    <name evidence="1" type="ORF">C8E83_3452</name>
</gene>
<dbReference type="AlphaFoldDB" id="A0A495IMD5"/>
<dbReference type="OrthoDB" id="9990747at2"/>
<keyword evidence="2" id="KW-1185">Reference proteome</keyword>
<sequence>MANIDEGIRDLRQAMDRRVAAESRASGLWRDVVYRRLQDRMLTPLQVEDLALLRTLTDADAEISRLLREL</sequence>
<dbReference type="EMBL" id="RBKS01000001">
    <property type="protein sequence ID" value="RKR76285.1"/>
    <property type="molecule type" value="Genomic_DNA"/>
</dbReference>
<dbReference type="RefSeq" id="WP_147430215.1">
    <property type="nucleotide sequence ID" value="NZ_RBKS01000001.1"/>
</dbReference>
<dbReference type="Proteomes" id="UP000280008">
    <property type="component" value="Unassembled WGS sequence"/>
</dbReference>
<organism evidence="1 2">
    <name type="scientific">Frondihabitans australicus</name>
    <dbReference type="NCBI Taxonomy" id="386892"/>
    <lineage>
        <taxon>Bacteria</taxon>
        <taxon>Bacillati</taxon>
        <taxon>Actinomycetota</taxon>
        <taxon>Actinomycetes</taxon>
        <taxon>Micrococcales</taxon>
        <taxon>Microbacteriaceae</taxon>
        <taxon>Frondihabitans</taxon>
    </lineage>
</organism>
<evidence type="ECO:0000313" key="2">
    <source>
        <dbReference type="Proteomes" id="UP000280008"/>
    </source>
</evidence>